<organism evidence="4 5">
    <name type="scientific">Yoonia ponticola</name>
    <dbReference type="NCBI Taxonomy" id="1524255"/>
    <lineage>
        <taxon>Bacteria</taxon>
        <taxon>Pseudomonadati</taxon>
        <taxon>Pseudomonadota</taxon>
        <taxon>Alphaproteobacteria</taxon>
        <taxon>Rhodobacterales</taxon>
        <taxon>Paracoccaceae</taxon>
        <taxon>Yoonia</taxon>
    </lineage>
</organism>
<dbReference type="SUPFAM" id="SSF55073">
    <property type="entry name" value="Nucleotide cyclase"/>
    <property type="match status" value="1"/>
</dbReference>
<gene>
    <name evidence="4" type="ORF">FHS72_001871</name>
</gene>
<keyword evidence="1" id="KW-0472">Membrane</keyword>
<dbReference type="InterPro" id="IPR000160">
    <property type="entry name" value="GGDEF_dom"/>
</dbReference>
<dbReference type="InterPro" id="IPR035965">
    <property type="entry name" value="PAS-like_dom_sf"/>
</dbReference>
<dbReference type="Proteomes" id="UP000535415">
    <property type="component" value="Unassembled WGS sequence"/>
</dbReference>
<dbReference type="PANTHER" id="PTHR44757">
    <property type="entry name" value="DIGUANYLATE CYCLASE DGCP"/>
    <property type="match status" value="1"/>
</dbReference>
<name>A0A7W9BKK0_9RHOB</name>
<dbReference type="CDD" id="cd01949">
    <property type="entry name" value="GGDEF"/>
    <property type="match status" value="1"/>
</dbReference>
<dbReference type="PANTHER" id="PTHR44757:SF2">
    <property type="entry name" value="BIOFILM ARCHITECTURE MAINTENANCE PROTEIN MBAA"/>
    <property type="match status" value="1"/>
</dbReference>
<accession>A0A7W9BKK0</accession>
<dbReference type="PROSITE" id="PS50887">
    <property type="entry name" value="GGDEF"/>
    <property type="match status" value="1"/>
</dbReference>
<dbReference type="Gene3D" id="3.30.450.20">
    <property type="entry name" value="PAS domain"/>
    <property type="match status" value="1"/>
</dbReference>
<reference evidence="4 5" key="1">
    <citation type="submission" date="2020-08" db="EMBL/GenBank/DDBJ databases">
        <title>Genomic Encyclopedia of Type Strains, Phase IV (KMG-IV): sequencing the most valuable type-strain genomes for metagenomic binning, comparative biology and taxonomic classification.</title>
        <authorList>
            <person name="Goeker M."/>
        </authorList>
    </citation>
    <scope>NUCLEOTIDE SEQUENCE [LARGE SCALE GENOMIC DNA]</scope>
    <source>
        <strain evidence="4 5">DSM 101064</strain>
    </source>
</reference>
<keyword evidence="5" id="KW-1185">Reference proteome</keyword>
<dbReference type="Pfam" id="PF00563">
    <property type="entry name" value="EAL"/>
    <property type="match status" value="1"/>
</dbReference>
<evidence type="ECO:0000256" key="1">
    <source>
        <dbReference type="SAM" id="Phobius"/>
    </source>
</evidence>
<keyword evidence="1" id="KW-0812">Transmembrane</keyword>
<proteinExistence type="predicted"/>
<dbReference type="Gene3D" id="3.20.20.450">
    <property type="entry name" value="EAL domain"/>
    <property type="match status" value="1"/>
</dbReference>
<dbReference type="SUPFAM" id="SSF55785">
    <property type="entry name" value="PYP-like sensor domain (PAS domain)"/>
    <property type="match status" value="1"/>
</dbReference>
<dbReference type="NCBIfam" id="TIGR00254">
    <property type="entry name" value="GGDEF"/>
    <property type="match status" value="1"/>
</dbReference>
<dbReference type="SMART" id="SM00052">
    <property type="entry name" value="EAL"/>
    <property type="match status" value="1"/>
</dbReference>
<dbReference type="EMBL" id="JACIJM010000004">
    <property type="protein sequence ID" value="MBB5722247.1"/>
    <property type="molecule type" value="Genomic_DNA"/>
</dbReference>
<evidence type="ECO:0000313" key="4">
    <source>
        <dbReference type="EMBL" id="MBB5722247.1"/>
    </source>
</evidence>
<evidence type="ECO:0000259" key="3">
    <source>
        <dbReference type="PROSITE" id="PS50887"/>
    </source>
</evidence>
<dbReference type="InterPro" id="IPR035919">
    <property type="entry name" value="EAL_sf"/>
</dbReference>
<protein>
    <submittedName>
        <fullName evidence="4">Diguanylate cyclase (GGDEF)-like protein</fullName>
    </submittedName>
</protein>
<feature type="domain" description="GGDEF" evidence="3">
    <location>
        <begin position="529"/>
        <end position="662"/>
    </location>
</feature>
<dbReference type="AlphaFoldDB" id="A0A7W9BKK0"/>
<feature type="domain" description="EAL" evidence="2">
    <location>
        <begin position="671"/>
        <end position="926"/>
    </location>
</feature>
<comment type="caution">
    <text evidence="4">The sequence shown here is derived from an EMBL/GenBank/DDBJ whole genome shotgun (WGS) entry which is preliminary data.</text>
</comment>
<dbReference type="InterPro" id="IPR001633">
    <property type="entry name" value="EAL_dom"/>
</dbReference>
<dbReference type="InterPro" id="IPR052155">
    <property type="entry name" value="Biofilm_reg_signaling"/>
</dbReference>
<evidence type="ECO:0000313" key="5">
    <source>
        <dbReference type="Proteomes" id="UP000535415"/>
    </source>
</evidence>
<dbReference type="Gene3D" id="3.30.70.270">
    <property type="match status" value="1"/>
</dbReference>
<dbReference type="SMART" id="SM00267">
    <property type="entry name" value="GGDEF"/>
    <property type="match status" value="1"/>
</dbReference>
<dbReference type="PROSITE" id="PS50883">
    <property type="entry name" value="EAL"/>
    <property type="match status" value="1"/>
</dbReference>
<feature type="transmembrane region" description="Helical" evidence="1">
    <location>
        <begin position="21"/>
        <end position="40"/>
    </location>
</feature>
<sequence length="938" mass="102977">MAQIERLARKENALFWRYTRRYLLAMGLVGGAILLGAFQINQALELNRREGAIISTASTQQRLAQQLVLLPERIEAETNNYSRNLTLDVARNAVNEMRAGHGFLVNGHGDDMPPAADSDALNNLYETGGLNLNQNVERLLDAYDFYLDDPEAGQEAVRVASFNAENFLLILLERAVELHTAASEAKIDHAITLHRFWFTIALGLFGFIILFVFRPLARNAAKTVVAMSAEIDEGANLLSKSFKIAKLGHWRLVSPYSEKAWFSKELIDLLALDLDEGAHPRKLLQLGSEVIDPLSNHGAMNRVWNTGVPDVARSTFQKPNGDVIELLIHLDAELDSAGNVGGVVGVVKDDTAEAQAERALVKSYDTIERKSNDLIEAQRLGKLGTFRLPLGSNRVGWDESAYFLMGFDPTEFDPRIENVGRLYLNDGFARITALKENVVQTGETQSVIVQARTGSGAVIDLQIQFKLQVDDQGEPAALFGTMQDVSIERAAARELEKLAFFDGLTGLANRTLFNRELNRVSADCADGDQRAALLIIDLDHFKEVNDTLGHQAGDELLGIVGKRLTQIFADNGFVARLGGDEFAVIVEDYASKNVIDQLCKDIIKNISIPATLSSGMVQTNASIGVALAATDSSQPDELLSFADLALYSSKAQGRGRASYYAPSFSEALEVRTSLAAKIRSALDHNRFEAHYQPIVDVATQTVSGFEALLRLPTSDGKYIPPSQFIPIAESSHLIADLGSFILHEACREAQSWLADGQPRRTISVNVSAAQIWHGDLEQVVVSALDRSGLDPQLLCIELTESVFVADNFDKLDEILCRLKSRGIQLALDDFGTGYSSLGYLNRLPFDILKIDRMFVTNAHVSAEKRKMLRGVFSLAKGLDLKVTAEGIESHEEFELVRGLGCDVAQGWYFSRALPGDDAILRAEQLDQQSCVQIGAVAV</sequence>
<evidence type="ECO:0000259" key="2">
    <source>
        <dbReference type="PROSITE" id="PS50883"/>
    </source>
</evidence>
<dbReference type="CDD" id="cd01948">
    <property type="entry name" value="EAL"/>
    <property type="match status" value="1"/>
</dbReference>
<dbReference type="InterPro" id="IPR043128">
    <property type="entry name" value="Rev_trsase/Diguanyl_cyclase"/>
</dbReference>
<dbReference type="InterPro" id="IPR029787">
    <property type="entry name" value="Nucleotide_cyclase"/>
</dbReference>
<keyword evidence="1" id="KW-1133">Transmembrane helix</keyword>
<dbReference type="RefSeq" id="WP_183528307.1">
    <property type="nucleotide sequence ID" value="NZ_JACIJM010000004.1"/>
</dbReference>
<dbReference type="Pfam" id="PF00990">
    <property type="entry name" value="GGDEF"/>
    <property type="match status" value="1"/>
</dbReference>
<dbReference type="SUPFAM" id="SSF141868">
    <property type="entry name" value="EAL domain-like"/>
    <property type="match status" value="1"/>
</dbReference>